<dbReference type="AlphaFoldDB" id="A0A953NEF7"/>
<proteinExistence type="predicted"/>
<feature type="domain" description="Sulfatase-modifying factor enzyme-like" evidence="4">
    <location>
        <begin position="192"/>
        <end position="297"/>
    </location>
</feature>
<dbReference type="NCBIfam" id="TIGR04373">
    <property type="entry name" value="egtB_X_signatur"/>
    <property type="match status" value="1"/>
</dbReference>
<dbReference type="RefSeq" id="WP_259662269.1">
    <property type="nucleotide sequence ID" value="NZ_JAHXRI010000025.1"/>
</dbReference>
<comment type="caution">
    <text evidence="6">The sequence shown here is derived from an EMBL/GenBank/DDBJ whole genome shotgun (WGS) entry which is preliminary data.</text>
</comment>
<keyword evidence="2" id="KW-0408">Iron</keyword>
<comment type="pathway">
    <text evidence="3">Amino-acid biosynthesis; ergothioneine biosynthesis.</text>
</comment>
<dbReference type="NCBIfam" id="NF041186">
    <property type="entry name" value="SenA"/>
    <property type="match status" value="1"/>
</dbReference>
<name>A0A953NEF7_9BURK</name>
<protein>
    <submittedName>
        <fullName evidence="6">SUMF1/EgtB/PvdO family nonheme iron enzyme</fullName>
    </submittedName>
</protein>
<reference evidence="6" key="1">
    <citation type="submission" date="2021-07" db="EMBL/GenBank/DDBJ databases">
        <title>New genus and species of the family Alcaligenaceae.</title>
        <authorList>
            <person name="Hahn M.W."/>
        </authorList>
    </citation>
    <scope>NUCLEOTIDE SEQUENCE</scope>
    <source>
        <strain evidence="6">LF4-65</strain>
    </source>
</reference>
<feature type="domain" description="DinB-like" evidence="5">
    <location>
        <begin position="30"/>
        <end position="149"/>
    </location>
</feature>
<dbReference type="InterPro" id="IPR051043">
    <property type="entry name" value="Sulfatase_Mod_Factor_Kinase"/>
</dbReference>
<evidence type="ECO:0000313" key="6">
    <source>
        <dbReference type="EMBL" id="MBZ1351855.1"/>
    </source>
</evidence>
<feature type="domain" description="Sulfatase-modifying factor enzyme-like" evidence="4">
    <location>
        <begin position="304"/>
        <end position="372"/>
    </location>
</feature>
<accession>A0A953NEF7</accession>
<dbReference type="Gene3D" id="3.90.1580.10">
    <property type="entry name" value="paralog of FGE (formylglycine-generating enzyme)"/>
    <property type="match status" value="2"/>
</dbReference>
<dbReference type="PANTHER" id="PTHR23150">
    <property type="entry name" value="SULFATASE MODIFYING FACTOR 1, 2"/>
    <property type="match status" value="1"/>
</dbReference>
<dbReference type="Pfam" id="PF03781">
    <property type="entry name" value="FGE-sulfatase"/>
    <property type="match status" value="2"/>
</dbReference>
<dbReference type="InterPro" id="IPR030809">
    <property type="entry name" value="EgtB_signatur"/>
</dbReference>
<dbReference type="InterPro" id="IPR034660">
    <property type="entry name" value="DinB/YfiT-like"/>
</dbReference>
<evidence type="ECO:0000256" key="3">
    <source>
        <dbReference type="ARBA" id="ARBA00037882"/>
    </source>
</evidence>
<keyword evidence="1" id="KW-0560">Oxidoreductase</keyword>
<dbReference type="SUPFAM" id="SSF109854">
    <property type="entry name" value="DinB/YfiT-like putative metalloenzymes"/>
    <property type="match status" value="1"/>
</dbReference>
<dbReference type="InterPro" id="IPR016187">
    <property type="entry name" value="CTDL_fold"/>
</dbReference>
<dbReference type="PANTHER" id="PTHR23150:SF19">
    <property type="entry name" value="FORMYLGLYCINE-GENERATING ENZYME"/>
    <property type="match status" value="1"/>
</dbReference>
<keyword evidence="7" id="KW-1185">Reference proteome</keyword>
<dbReference type="EMBL" id="JAHXRI010000025">
    <property type="protein sequence ID" value="MBZ1351855.1"/>
    <property type="molecule type" value="Genomic_DNA"/>
</dbReference>
<evidence type="ECO:0000256" key="1">
    <source>
        <dbReference type="ARBA" id="ARBA00023002"/>
    </source>
</evidence>
<evidence type="ECO:0000259" key="4">
    <source>
        <dbReference type="Pfam" id="PF03781"/>
    </source>
</evidence>
<gene>
    <name evidence="6" type="ORF">KZZ10_14520</name>
</gene>
<evidence type="ECO:0000256" key="2">
    <source>
        <dbReference type="ARBA" id="ARBA00023004"/>
    </source>
</evidence>
<dbReference type="InterPro" id="IPR024775">
    <property type="entry name" value="DinB-like"/>
</dbReference>
<sequence length="375" mass="43044">MREANTKELSAALQEMRAHTLDSFSFYARAKQLHIPYKPEFNPPLWELGHIAWFQEYWIARNPTRSEGVAMRSGLPKQNSVLAKADQWYDSAKVQHETRWGQGYPSSDECLTYAAQTLEQTLTLLQNTLDDDPAVYFYWLVLQHEAMHLEAGVYMAQALSIPFDAAWVYSAPIHRSASQSTTAKLPSQHWTLGSASDHFCFDNELGTRSVALQAFEISLEPVSWAQYMTFIVSTGHRLPPYVRHVGSSFEVQTFGIWAPMVMQAPAVHISWDDAQAYCTWAQCRLPTEAEWDCAARTLANFNWGEVWEWTQDTFEPFEGFVVHPYAEYSAPWFGTRKVLRGAARATHRALRHVQYRNFFTPERCDIYSGFRTCAL</sequence>
<dbReference type="InterPro" id="IPR005532">
    <property type="entry name" value="SUMF_dom"/>
</dbReference>
<organism evidence="6 7">
    <name type="scientific">Zwartia hollandica</name>
    <dbReference type="NCBI Taxonomy" id="324606"/>
    <lineage>
        <taxon>Bacteria</taxon>
        <taxon>Pseudomonadati</taxon>
        <taxon>Pseudomonadota</taxon>
        <taxon>Betaproteobacteria</taxon>
        <taxon>Burkholderiales</taxon>
        <taxon>Alcaligenaceae</taxon>
        <taxon>Zwartia</taxon>
    </lineage>
</organism>
<dbReference type="Pfam" id="PF12867">
    <property type="entry name" value="DinB_2"/>
    <property type="match status" value="1"/>
</dbReference>
<evidence type="ECO:0000259" key="5">
    <source>
        <dbReference type="Pfam" id="PF12867"/>
    </source>
</evidence>
<evidence type="ECO:0000313" key="7">
    <source>
        <dbReference type="Proteomes" id="UP000739565"/>
    </source>
</evidence>
<dbReference type="InterPro" id="IPR042095">
    <property type="entry name" value="SUMF_sf"/>
</dbReference>
<dbReference type="SUPFAM" id="SSF56436">
    <property type="entry name" value="C-type lectin-like"/>
    <property type="match status" value="1"/>
</dbReference>
<dbReference type="Proteomes" id="UP000739565">
    <property type="component" value="Unassembled WGS sequence"/>
</dbReference>